<dbReference type="Pfam" id="PF17954">
    <property type="entry name" value="Pirin_C_2"/>
    <property type="match status" value="1"/>
</dbReference>
<evidence type="ECO:0000313" key="6">
    <source>
        <dbReference type="EMBL" id="SDU55036.1"/>
    </source>
</evidence>
<dbReference type="PIRSF" id="PIRSF006232">
    <property type="entry name" value="Pirin"/>
    <property type="match status" value="1"/>
</dbReference>
<feature type="binding site" evidence="2">
    <location>
        <position position="58"/>
    </location>
    <ligand>
        <name>Fe cation</name>
        <dbReference type="ChEBI" id="CHEBI:24875"/>
    </ligand>
</feature>
<feature type="domain" description="Pirin N-terminal" evidence="4">
    <location>
        <begin position="24"/>
        <end position="123"/>
    </location>
</feature>
<evidence type="ECO:0000259" key="4">
    <source>
        <dbReference type="Pfam" id="PF02678"/>
    </source>
</evidence>
<dbReference type="RefSeq" id="WP_074850400.1">
    <property type="nucleotide sequence ID" value="NZ_FNLM01000034.1"/>
</dbReference>
<dbReference type="EMBL" id="FNLM01000034">
    <property type="protein sequence ID" value="SDU55036.1"/>
    <property type="molecule type" value="Genomic_DNA"/>
</dbReference>
<dbReference type="Proteomes" id="UP000183180">
    <property type="component" value="Unassembled WGS sequence"/>
</dbReference>
<organism evidence="6 7">
    <name type="scientific">Gordonia westfalica</name>
    <dbReference type="NCBI Taxonomy" id="158898"/>
    <lineage>
        <taxon>Bacteria</taxon>
        <taxon>Bacillati</taxon>
        <taxon>Actinomycetota</taxon>
        <taxon>Actinomycetes</taxon>
        <taxon>Mycobacteriales</taxon>
        <taxon>Gordoniaceae</taxon>
        <taxon>Gordonia</taxon>
    </lineage>
</organism>
<gene>
    <name evidence="6" type="ORF">SAMN04488548_1342064</name>
</gene>
<keyword evidence="2" id="KW-0479">Metal-binding</keyword>
<keyword evidence="2" id="KW-0408">Iron</keyword>
<comment type="similarity">
    <text evidence="1 3">Belongs to the pirin family.</text>
</comment>
<dbReference type="PANTHER" id="PTHR43212:SF3">
    <property type="entry name" value="QUERCETIN 2,3-DIOXYGENASE"/>
    <property type="match status" value="1"/>
</dbReference>
<comment type="cofactor">
    <cofactor evidence="2">
        <name>Fe cation</name>
        <dbReference type="ChEBI" id="CHEBI:24875"/>
    </cofactor>
    <text evidence="2">Binds 1 Fe cation per subunit.</text>
</comment>
<dbReference type="Pfam" id="PF02678">
    <property type="entry name" value="Pirin"/>
    <property type="match status" value="1"/>
</dbReference>
<protein>
    <recommendedName>
        <fullName evidence="8">Pirin N-terminal domain-containing protein</fullName>
    </recommendedName>
</protein>
<evidence type="ECO:0000259" key="5">
    <source>
        <dbReference type="Pfam" id="PF17954"/>
    </source>
</evidence>
<evidence type="ECO:0000256" key="3">
    <source>
        <dbReference type="RuleBase" id="RU003457"/>
    </source>
</evidence>
<dbReference type="GO" id="GO:0046872">
    <property type="term" value="F:metal ion binding"/>
    <property type="evidence" value="ECO:0007669"/>
    <property type="project" value="UniProtKB-KW"/>
</dbReference>
<evidence type="ECO:0008006" key="8">
    <source>
        <dbReference type="Google" id="ProtNLM"/>
    </source>
</evidence>
<dbReference type="SUPFAM" id="SSF51182">
    <property type="entry name" value="RmlC-like cupins"/>
    <property type="match status" value="1"/>
</dbReference>
<feature type="domain" description="Quercetin 2,3-dioxygenase C-terminal cupin" evidence="5">
    <location>
        <begin position="160"/>
        <end position="242"/>
    </location>
</feature>
<evidence type="ECO:0000256" key="1">
    <source>
        <dbReference type="ARBA" id="ARBA00008416"/>
    </source>
</evidence>
<feature type="binding site" evidence="2">
    <location>
        <position position="60"/>
    </location>
    <ligand>
        <name>Fe cation</name>
        <dbReference type="ChEBI" id="CHEBI:24875"/>
    </ligand>
</feature>
<dbReference type="Gene3D" id="2.60.120.10">
    <property type="entry name" value="Jelly Rolls"/>
    <property type="match status" value="2"/>
</dbReference>
<reference evidence="6 7" key="1">
    <citation type="submission" date="2016-10" db="EMBL/GenBank/DDBJ databases">
        <authorList>
            <person name="de Groot N.N."/>
        </authorList>
    </citation>
    <scope>NUCLEOTIDE SEQUENCE [LARGE SCALE GENOMIC DNA]</scope>
    <source>
        <strain evidence="6 7">DSM 44215</strain>
    </source>
</reference>
<dbReference type="InterPro" id="IPR041602">
    <property type="entry name" value="Quercetinase_C"/>
</dbReference>
<feature type="binding site" evidence="2">
    <location>
        <position position="104"/>
    </location>
    <ligand>
        <name>Fe cation</name>
        <dbReference type="ChEBI" id="CHEBI:24875"/>
    </ligand>
</feature>
<evidence type="ECO:0000313" key="7">
    <source>
        <dbReference type="Proteomes" id="UP000183180"/>
    </source>
</evidence>
<dbReference type="InterPro" id="IPR003829">
    <property type="entry name" value="Pirin_N_dom"/>
</dbReference>
<accession>A0A1H2JFV9</accession>
<dbReference type="OrthoDB" id="321327at2"/>
<dbReference type="InterPro" id="IPR011051">
    <property type="entry name" value="RmlC_Cupin_sf"/>
</dbReference>
<name>A0A1H2JFV9_9ACTN</name>
<evidence type="ECO:0000256" key="2">
    <source>
        <dbReference type="PIRSR" id="PIRSR006232-1"/>
    </source>
</evidence>
<dbReference type="PANTHER" id="PTHR43212">
    <property type="entry name" value="QUERCETIN 2,3-DIOXYGENASE"/>
    <property type="match status" value="1"/>
</dbReference>
<dbReference type="InterPro" id="IPR012093">
    <property type="entry name" value="Pirin"/>
</dbReference>
<sequence length="247" mass="26252">MSLIIIRADERHHWRNEWLESWQSLPATGNFDLAANAHGVLLVHNDDRVDAGEGLDRHQHRDAEIVTWVLDGALHHRDSAGNDGVLKPGVVQRMTAGRGIAHSEGNATGRLDGTDLRVVQMWVAPDEAGLEPGYAEADVTDALASGDLAVVVSGLPRRAASTPVTINNSAAALHVARMPAGKTVTLPDAPYGHLYVARGDVEVAGVEASGDRLVEGDAVRTRNAGEISLRSPGGAEILFWEMHAGVA</sequence>
<dbReference type="InterPro" id="IPR014710">
    <property type="entry name" value="RmlC-like_jellyroll"/>
</dbReference>
<dbReference type="AlphaFoldDB" id="A0A1H2JFV9"/>
<feature type="binding site" evidence="2">
    <location>
        <position position="102"/>
    </location>
    <ligand>
        <name>Fe cation</name>
        <dbReference type="ChEBI" id="CHEBI:24875"/>
    </ligand>
</feature>
<dbReference type="STRING" id="158898.SAMN04488548_1342064"/>
<proteinExistence type="inferred from homology"/>